<keyword evidence="1" id="KW-0472">Membrane</keyword>
<feature type="transmembrane region" description="Helical" evidence="1">
    <location>
        <begin position="197"/>
        <end position="222"/>
    </location>
</feature>
<name>A0A8J5X791_DIALT</name>
<dbReference type="InterPro" id="IPR032818">
    <property type="entry name" value="DedA-like"/>
</dbReference>
<feature type="chain" id="PRO_5035255577" description="GDT1 family protein" evidence="2">
    <location>
        <begin position="22"/>
        <end position="301"/>
    </location>
</feature>
<keyword evidence="1" id="KW-1133">Transmembrane helix</keyword>
<dbReference type="EMBL" id="JAGTXO010000066">
    <property type="protein sequence ID" value="KAG8457650.1"/>
    <property type="molecule type" value="Genomic_DNA"/>
</dbReference>
<feature type="transmembrane region" description="Helical" evidence="1">
    <location>
        <begin position="257"/>
        <end position="285"/>
    </location>
</feature>
<dbReference type="AlphaFoldDB" id="A0A8J5X791"/>
<feature type="transmembrane region" description="Helical" evidence="1">
    <location>
        <begin position="228"/>
        <end position="250"/>
    </location>
</feature>
<feature type="signal peptide" evidence="2">
    <location>
        <begin position="1"/>
        <end position="21"/>
    </location>
</feature>
<protein>
    <recommendedName>
        <fullName evidence="5">GDT1 family protein</fullName>
    </recommendedName>
</protein>
<keyword evidence="1" id="KW-0812">Transmembrane</keyword>
<evidence type="ECO:0000313" key="3">
    <source>
        <dbReference type="EMBL" id="KAG8457650.1"/>
    </source>
</evidence>
<dbReference type="OMA" id="FTTMANI"/>
<accession>A0A8J5X791</accession>
<dbReference type="PANTHER" id="PTHR30353">
    <property type="entry name" value="INNER MEMBRANE PROTEIN DEDA-RELATED"/>
    <property type="match status" value="1"/>
</dbReference>
<evidence type="ECO:0000313" key="4">
    <source>
        <dbReference type="Proteomes" id="UP000751190"/>
    </source>
</evidence>
<organism evidence="3 4">
    <name type="scientific">Diacronema lutheri</name>
    <name type="common">Unicellular marine alga</name>
    <name type="synonym">Monochrysis lutheri</name>
    <dbReference type="NCBI Taxonomy" id="2081491"/>
    <lineage>
        <taxon>Eukaryota</taxon>
        <taxon>Haptista</taxon>
        <taxon>Haptophyta</taxon>
        <taxon>Pavlovophyceae</taxon>
        <taxon>Pavlovales</taxon>
        <taxon>Pavlovaceae</taxon>
        <taxon>Diacronema</taxon>
    </lineage>
</organism>
<proteinExistence type="predicted"/>
<evidence type="ECO:0000256" key="1">
    <source>
        <dbReference type="SAM" id="Phobius"/>
    </source>
</evidence>
<evidence type="ECO:0000256" key="2">
    <source>
        <dbReference type="SAM" id="SignalP"/>
    </source>
</evidence>
<reference evidence="3" key="1">
    <citation type="submission" date="2021-05" db="EMBL/GenBank/DDBJ databases">
        <title>The genome of the haptophyte Pavlova lutheri (Diacronema luteri, Pavlovales) - a model for lipid biosynthesis in eukaryotic algae.</title>
        <authorList>
            <person name="Hulatt C.J."/>
            <person name="Posewitz M.C."/>
        </authorList>
    </citation>
    <scope>NUCLEOTIDE SEQUENCE</scope>
    <source>
        <strain evidence="3">NIVA-4/92</strain>
    </source>
</reference>
<gene>
    <name evidence="3" type="ORF">KFE25_002314</name>
</gene>
<dbReference type="PANTHER" id="PTHR30353:SF0">
    <property type="entry name" value="TRANSMEMBRANE PROTEIN"/>
    <property type="match status" value="1"/>
</dbReference>
<evidence type="ECO:0008006" key="5">
    <source>
        <dbReference type="Google" id="ProtNLM"/>
    </source>
</evidence>
<comment type="caution">
    <text evidence="3">The sequence shown here is derived from an EMBL/GenBank/DDBJ whole genome shotgun (WGS) entry which is preliminary data.</text>
</comment>
<dbReference type="Proteomes" id="UP000751190">
    <property type="component" value="Unassembled WGS sequence"/>
</dbReference>
<keyword evidence="2" id="KW-0732">Signal</keyword>
<sequence length="301" mass="29844">MAAAFRSWLLVALSLAAGAAAHTRPGGPVVASRGAACRPTLRASAAPARGAPVGTRAPPRRACASALALPAVPTLAQLHAMSSSIQPWQYFCYLMLAGLGVPLSEDGLGLLAGSVLGSLEPARRARTVAALYLGVVLSDVETFLIGALLVSRVGRALRRRPPAATTAAAAGACAPPPQPLGGAAGAKAMRLVADSGAYVGFVARFCVGLRAPIALTCGVLPGVPLGRFAAGAALGALVTVPAQLALGAALRERVTSAVGLASLCASFYAAGPVSFAVASAVLYALGARGAPERGSAPDREG</sequence>
<keyword evidence="4" id="KW-1185">Reference proteome</keyword>
<feature type="transmembrane region" description="Helical" evidence="1">
    <location>
        <begin position="129"/>
        <end position="150"/>
    </location>
</feature>
<dbReference type="OrthoDB" id="205776at2759"/>